<evidence type="ECO:0000313" key="3">
    <source>
        <dbReference type="Proteomes" id="UP000828390"/>
    </source>
</evidence>
<evidence type="ECO:0000256" key="1">
    <source>
        <dbReference type="SAM" id="MobiDB-lite"/>
    </source>
</evidence>
<dbReference type="EMBL" id="JAIWYP010000014">
    <property type="protein sequence ID" value="KAH3712582.1"/>
    <property type="molecule type" value="Genomic_DNA"/>
</dbReference>
<name>A0A9D3Z694_DREPO</name>
<comment type="caution">
    <text evidence="2">The sequence shown here is derived from an EMBL/GenBank/DDBJ whole genome shotgun (WGS) entry which is preliminary data.</text>
</comment>
<gene>
    <name evidence="2" type="ORF">DPMN_072332</name>
</gene>
<feature type="region of interest" description="Disordered" evidence="1">
    <location>
        <begin position="59"/>
        <end position="110"/>
    </location>
</feature>
<dbReference type="AlphaFoldDB" id="A0A9D3Z694"/>
<organism evidence="2 3">
    <name type="scientific">Dreissena polymorpha</name>
    <name type="common">Zebra mussel</name>
    <name type="synonym">Mytilus polymorpha</name>
    <dbReference type="NCBI Taxonomy" id="45954"/>
    <lineage>
        <taxon>Eukaryota</taxon>
        <taxon>Metazoa</taxon>
        <taxon>Spiralia</taxon>
        <taxon>Lophotrochozoa</taxon>
        <taxon>Mollusca</taxon>
        <taxon>Bivalvia</taxon>
        <taxon>Autobranchia</taxon>
        <taxon>Heteroconchia</taxon>
        <taxon>Euheterodonta</taxon>
        <taxon>Imparidentia</taxon>
        <taxon>Neoheterodontei</taxon>
        <taxon>Myida</taxon>
        <taxon>Dreissenoidea</taxon>
        <taxon>Dreissenidae</taxon>
        <taxon>Dreissena</taxon>
    </lineage>
</organism>
<proteinExistence type="predicted"/>
<protein>
    <submittedName>
        <fullName evidence="2">Uncharacterized protein</fullName>
    </submittedName>
</protein>
<reference evidence="2" key="2">
    <citation type="submission" date="2020-11" db="EMBL/GenBank/DDBJ databases">
        <authorList>
            <person name="McCartney M.A."/>
            <person name="Auch B."/>
            <person name="Kono T."/>
            <person name="Mallez S."/>
            <person name="Becker A."/>
            <person name="Gohl D.M."/>
            <person name="Silverstein K.A.T."/>
            <person name="Koren S."/>
            <person name="Bechman K.B."/>
            <person name="Herman A."/>
            <person name="Abrahante J.E."/>
            <person name="Garbe J."/>
        </authorList>
    </citation>
    <scope>NUCLEOTIDE SEQUENCE</scope>
    <source>
        <strain evidence="2">Duluth1</strain>
        <tissue evidence="2">Whole animal</tissue>
    </source>
</reference>
<keyword evidence="3" id="KW-1185">Reference proteome</keyword>
<evidence type="ECO:0000313" key="2">
    <source>
        <dbReference type="EMBL" id="KAH3712582.1"/>
    </source>
</evidence>
<reference evidence="2" key="1">
    <citation type="journal article" date="2019" name="bioRxiv">
        <title>The Genome of the Zebra Mussel, Dreissena polymorpha: A Resource for Invasive Species Research.</title>
        <authorList>
            <person name="McCartney M.A."/>
            <person name="Auch B."/>
            <person name="Kono T."/>
            <person name="Mallez S."/>
            <person name="Zhang Y."/>
            <person name="Obille A."/>
            <person name="Becker A."/>
            <person name="Abrahante J.E."/>
            <person name="Garbe J."/>
            <person name="Badalamenti J.P."/>
            <person name="Herman A."/>
            <person name="Mangelson H."/>
            <person name="Liachko I."/>
            <person name="Sullivan S."/>
            <person name="Sone E.D."/>
            <person name="Koren S."/>
            <person name="Silverstein K.A.T."/>
            <person name="Beckman K.B."/>
            <person name="Gohl D.M."/>
        </authorList>
    </citation>
    <scope>NUCLEOTIDE SEQUENCE</scope>
    <source>
        <strain evidence="2">Duluth1</strain>
        <tissue evidence="2">Whole animal</tissue>
    </source>
</reference>
<accession>A0A9D3Z694</accession>
<sequence>MWSDSEDESLIKTAIELEITYFTQQEVAHNVTPCRIEQENHQQQENATHAMHSMCEEIPTNQTETNERDNIETNTNVKPQKSIRETMELEQGTITSELEKKNAKKKPIPV</sequence>
<dbReference type="Proteomes" id="UP000828390">
    <property type="component" value="Unassembled WGS sequence"/>
</dbReference>